<feature type="domain" description="HNH" evidence="1">
    <location>
        <begin position="2"/>
        <end position="26"/>
    </location>
</feature>
<proteinExistence type="predicted"/>
<dbReference type="EMBL" id="JBHTBW010000049">
    <property type="protein sequence ID" value="MFC7442445.1"/>
    <property type="molecule type" value="Genomic_DNA"/>
</dbReference>
<keyword evidence="2" id="KW-0255">Endonuclease</keyword>
<evidence type="ECO:0000313" key="3">
    <source>
        <dbReference type="Proteomes" id="UP001596500"/>
    </source>
</evidence>
<keyword evidence="2" id="KW-0378">Hydrolase</keyword>
<dbReference type="RefSeq" id="WP_379866329.1">
    <property type="nucleotide sequence ID" value="NZ_JBHTBW010000049.1"/>
</dbReference>
<accession>A0ABW2RNA6</accession>
<dbReference type="Proteomes" id="UP001596500">
    <property type="component" value="Unassembled WGS sequence"/>
</dbReference>
<organism evidence="2 3">
    <name type="scientific">Laceyella putida</name>
    <dbReference type="NCBI Taxonomy" id="110101"/>
    <lineage>
        <taxon>Bacteria</taxon>
        <taxon>Bacillati</taxon>
        <taxon>Bacillota</taxon>
        <taxon>Bacilli</taxon>
        <taxon>Bacillales</taxon>
        <taxon>Thermoactinomycetaceae</taxon>
        <taxon>Laceyella</taxon>
    </lineage>
</organism>
<gene>
    <name evidence="2" type="ORF">ACFQNG_15255</name>
</gene>
<evidence type="ECO:0000313" key="2">
    <source>
        <dbReference type="EMBL" id="MFC7442445.1"/>
    </source>
</evidence>
<name>A0ABW2RNA6_9BACL</name>
<protein>
    <submittedName>
        <fullName evidence="2">HNH endonuclease</fullName>
    </submittedName>
</protein>
<keyword evidence="3" id="KW-1185">Reference proteome</keyword>
<dbReference type="GO" id="GO:0004519">
    <property type="term" value="F:endonuclease activity"/>
    <property type="evidence" value="ECO:0007669"/>
    <property type="project" value="UniProtKB-KW"/>
</dbReference>
<dbReference type="Gene3D" id="1.10.30.50">
    <property type="match status" value="1"/>
</dbReference>
<dbReference type="InterPro" id="IPR003615">
    <property type="entry name" value="HNH_nuc"/>
</dbReference>
<dbReference type="Pfam" id="PF01844">
    <property type="entry name" value="HNH"/>
    <property type="match status" value="1"/>
</dbReference>
<keyword evidence="2" id="KW-0540">Nuclease</keyword>
<dbReference type="InterPro" id="IPR002711">
    <property type="entry name" value="HNH"/>
</dbReference>
<comment type="caution">
    <text evidence="2">The sequence shown here is derived from an EMBL/GenBank/DDBJ whole genome shotgun (WGS) entry which is preliminary data.</text>
</comment>
<reference evidence="3" key="1">
    <citation type="journal article" date="2019" name="Int. J. Syst. Evol. Microbiol.">
        <title>The Global Catalogue of Microorganisms (GCM) 10K type strain sequencing project: providing services to taxonomists for standard genome sequencing and annotation.</title>
        <authorList>
            <consortium name="The Broad Institute Genomics Platform"/>
            <consortium name="The Broad Institute Genome Sequencing Center for Infectious Disease"/>
            <person name="Wu L."/>
            <person name="Ma J."/>
        </authorList>
    </citation>
    <scope>NUCLEOTIDE SEQUENCE [LARGE SCALE GENOMIC DNA]</scope>
    <source>
        <strain evidence="3">CGMCC 1.12942</strain>
    </source>
</reference>
<sequence>MVPRYLGGSHKEENLRPLCRSCNSRRKGTSGDELVSIYERELKEFMSRRTERLTYYLDSARFGAITTEHLSMIEFIISERRQLEDILIENIKQAIQKPKGRRLRRSRE</sequence>
<evidence type="ECO:0000259" key="1">
    <source>
        <dbReference type="Pfam" id="PF01844"/>
    </source>
</evidence>
<dbReference type="CDD" id="cd00085">
    <property type="entry name" value="HNHc"/>
    <property type="match status" value="1"/>
</dbReference>